<evidence type="ECO:0000313" key="1">
    <source>
        <dbReference type="EMBL" id="TFK18117.1"/>
    </source>
</evidence>
<organism evidence="1 2">
    <name type="scientific">Coprinopsis marcescibilis</name>
    <name type="common">Agaric fungus</name>
    <name type="synonym">Psathyrella marcescibilis</name>
    <dbReference type="NCBI Taxonomy" id="230819"/>
    <lineage>
        <taxon>Eukaryota</taxon>
        <taxon>Fungi</taxon>
        <taxon>Dikarya</taxon>
        <taxon>Basidiomycota</taxon>
        <taxon>Agaricomycotina</taxon>
        <taxon>Agaricomycetes</taxon>
        <taxon>Agaricomycetidae</taxon>
        <taxon>Agaricales</taxon>
        <taxon>Agaricineae</taxon>
        <taxon>Psathyrellaceae</taxon>
        <taxon>Coprinopsis</taxon>
    </lineage>
</organism>
<feature type="non-terminal residue" evidence="1">
    <location>
        <position position="1"/>
    </location>
</feature>
<reference evidence="1 2" key="1">
    <citation type="journal article" date="2019" name="Nat. Ecol. Evol.">
        <title>Megaphylogeny resolves global patterns of mushroom evolution.</title>
        <authorList>
            <person name="Varga T."/>
            <person name="Krizsan K."/>
            <person name="Foldi C."/>
            <person name="Dima B."/>
            <person name="Sanchez-Garcia M."/>
            <person name="Sanchez-Ramirez S."/>
            <person name="Szollosi G.J."/>
            <person name="Szarkandi J.G."/>
            <person name="Papp V."/>
            <person name="Albert L."/>
            <person name="Andreopoulos W."/>
            <person name="Angelini C."/>
            <person name="Antonin V."/>
            <person name="Barry K.W."/>
            <person name="Bougher N.L."/>
            <person name="Buchanan P."/>
            <person name="Buyck B."/>
            <person name="Bense V."/>
            <person name="Catcheside P."/>
            <person name="Chovatia M."/>
            <person name="Cooper J."/>
            <person name="Damon W."/>
            <person name="Desjardin D."/>
            <person name="Finy P."/>
            <person name="Geml J."/>
            <person name="Haridas S."/>
            <person name="Hughes K."/>
            <person name="Justo A."/>
            <person name="Karasinski D."/>
            <person name="Kautmanova I."/>
            <person name="Kiss B."/>
            <person name="Kocsube S."/>
            <person name="Kotiranta H."/>
            <person name="LaButti K.M."/>
            <person name="Lechner B.E."/>
            <person name="Liimatainen K."/>
            <person name="Lipzen A."/>
            <person name="Lukacs Z."/>
            <person name="Mihaltcheva S."/>
            <person name="Morgado L.N."/>
            <person name="Niskanen T."/>
            <person name="Noordeloos M.E."/>
            <person name="Ohm R.A."/>
            <person name="Ortiz-Santana B."/>
            <person name="Ovrebo C."/>
            <person name="Racz N."/>
            <person name="Riley R."/>
            <person name="Savchenko A."/>
            <person name="Shiryaev A."/>
            <person name="Soop K."/>
            <person name="Spirin V."/>
            <person name="Szebenyi C."/>
            <person name="Tomsovsky M."/>
            <person name="Tulloss R.E."/>
            <person name="Uehling J."/>
            <person name="Grigoriev I.V."/>
            <person name="Vagvolgyi C."/>
            <person name="Papp T."/>
            <person name="Martin F.M."/>
            <person name="Miettinen O."/>
            <person name="Hibbett D.S."/>
            <person name="Nagy L.G."/>
        </authorList>
    </citation>
    <scope>NUCLEOTIDE SEQUENCE [LARGE SCALE GENOMIC DNA]</scope>
    <source>
        <strain evidence="1 2">CBS 121175</strain>
    </source>
</reference>
<proteinExistence type="predicted"/>
<dbReference type="AlphaFoldDB" id="A0A5C3KE99"/>
<dbReference type="Gene3D" id="1.10.132.70">
    <property type="match status" value="1"/>
</dbReference>
<dbReference type="EMBL" id="ML210429">
    <property type="protein sequence ID" value="TFK18117.1"/>
    <property type="molecule type" value="Genomic_DNA"/>
</dbReference>
<keyword evidence="2" id="KW-1185">Reference proteome</keyword>
<dbReference type="Proteomes" id="UP000307440">
    <property type="component" value="Unassembled WGS sequence"/>
</dbReference>
<dbReference type="OrthoDB" id="289721at2759"/>
<evidence type="ECO:0000313" key="2">
    <source>
        <dbReference type="Proteomes" id="UP000307440"/>
    </source>
</evidence>
<accession>A0A5C3KE99</accession>
<sequence>LLYSRPCVIPKTNHVVVGLPVARWSFPWTRDTLTELTPDILNRLKPAYAKAGVAAGVYEDPSERKQAEHARHVSKYIFPGQYGLSTPFQMYSVKKESFIYPDYLDRDGDIQRKGPCKTPKRLKDVLSLIDKLLWHHGKCGYKALRDLACPSKASSCVLWSIFV</sequence>
<name>A0A5C3KE99_COPMA</name>
<gene>
    <name evidence="1" type="ORF">FA15DRAFT_603870</name>
</gene>
<protein>
    <submittedName>
        <fullName evidence="1">Uncharacterized protein</fullName>
    </submittedName>
</protein>
<dbReference type="STRING" id="230819.A0A5C3KE99"/>